<dbReference type="Gene3D" id="3.30.1150.10">
    <property type="match status" value="1"/>
</dbReference>
<name>A0A0H4VZW9_9SPHN</name>
<dbReference type="AlphaFoldDB" id="A0A0H4VZW9"/>
<keyword evidence="3" id="KW-1185">Reference proteome</keyword>
<reference evidence="3" key="2">
    <citation type="submission" date="2015-04" db="EMBL/GenBank/DDBJ databases">
        <title>The complete genome sequence of Erythrobacter sp. s21-N3.</title>
        <authorList>
            <person name="Zhuang L."/>
            <person name="Liu Y."/>
            <person name="Shao Z."/>
        </authorList>
    </citation>
    <scope>NUCLEOTIDE SEQUENCE [LARGE SCALE GENOMIC DNA]</scope>
    <source>
        <strain evidence="3">s21-N3</strain>
    </source>
</reference>
<dbReference type="Proteomes" id="UP000059113">
    <property type="component" value="Chromosome"/>
</dbReference>
<dbReference type="EMBL" id="CP011310">
    <property type="protein sequence ID" value="AKQ42728.1"/>
    <property type="molecule type" value="Genomic_DNA"/>
</dbReference>
<reference evidence="2 3" key="1">
    <citation type="journal article" date="2015" name="Int. J. Syst. Evol. Microbiol.">
        <title>Erythrobacter atlanticus sp. nov., a bacterium from ocean sediment able to degrade polycyclic aromatic hydrocarbons.</title>
        <authorList>
            <person name="Zhuang L."/>
            <person name="Liu Y."/>
            <person name="Wang L."/>
            <person name="Wang W."/>
            <person name="Shao Z."/>
        </authorList>
    </citation>
    <scope>NUCLEOTIDE SEQUENCE [LARGE SCALE GENOMIC DNA]</scope>
    <source>
        <strain evidence="3">s21-N3</strain>
    </source>
</reference>
<dbReference type="STRING" id="1648404.CP97_12805"/>
<dbReference type="RefSeq" id="WP_048886271.1">
    <property type="nucleotide sequence ID" value="NZ_CP011310.1"/>
</dbReference>
<proteinExistence type="predicted"/>
<sequence>MAALADLSTEERVGIGAAVVAHVALAIALSMQIGRELPVPTPPERVDVSLATEISMESTAPDPSAQPAASFAPVITELPQPPQEVIEMPPVEPRPVPTTAPRPVPTTPPTARSSARPTPAPTSTARATQRPTPTPTATATQRAGGSRIGDNFLEGSSMSDGNSGSPAATFGSAERASLASAITRQIRPHWTSPSGVDVDQLVTVVAWSLNRDGSLSGRPRCVTQRGVNDSNHPQAALHCERAIRAVTLAAPFNLPNQFYTQWDDLEWDFDRRL</sequence>
<evidence type="ECO:0000256" key="1">
    <source>
        <dbReference type="SAM" id="MobiDB-lite"/>
    </source>
</evidence>
<dbReference type="PATRIC" id="fig|1648404.4.peg.2662"/>
<accession>A0A0H4VZW9</accession>
<dbReference type="OrthoDB" id="7161229at2"/>
<organism evidence="2 3">
    <name type="scientific">Aurantiacibacter atlanticus</name>
    <dbReference type="NCBI Taxonomy" id="1648404"/>
    <lineage>
        <taxon>Bacteria</taxon>
        <taxon>Pseudomonadati</taxon>
        <taxon>Pseudomonadota</taxon>
        <taxon>Alphaproteobacteria</taxon>
        <taxon>Sphingomonadales</taxon>
        <taxon>Erythrobacteraceae</taxon>
        <taxon>Aurantiacibacter</taxon>
    </lineage>
</organism>
<feature type="region of interest" description="Disordered" evidence="1">
    <location>
        <begin position="85"/>
        <end position="171"/>
    </location>
</feature>
<protein>
    <recommendedName>
        <fullName evidence="4">Energy transducer TonB</fullName>
    </recommendedName>
</protein>
<evidence type="ECO:0000313" key="3">
    <source>
        <dbReference type="Proteomes" id="UP000059113"/>
    </source>
</evidence>
<feature type="compositionally biased region" description="Low complexity" evidence="1">
    <location>
        <begin position="109"/>
        <end position="143"/>
    </location>
</feature>
<evidence type="ECO:0000313" key="2">
    <source>
        <dbReference type="EMBL" id="AKQ42728.1"/>
    </source>
</evidence>
<feature type="compositionally biased region" description="Pro residues" evidence="1">
    <location>
        <begin position="90"/>
        <end position="108"/>
    </location>
</feature>
<evidence type="ECO:0008006" key="4">
    <source>
        <dbReference type="Google" id="ProtNLM"/>
    </source>
</evidence>
<dbReference type="KEGG" id="ery:CP97_12805"/>
<feature type="compositionally biased region" description="Polar residues" evidence="1">
    <location>
        <begin position="154"/>
        <end position="166"/>
    </location>
</feature>
<gene>
    <name evidence="2" type="ORF">CP97_12805</name>
</gene>